<protein>
    <recommendedName>
        <fullName evidence="3">DNA ligase</fullName>
    </recommendedName>
</protein>
<evidence type="ECO:0008006" key="3">
    <source>
        <dbReference type="Google" id="ProtNLM"/>
    </source>
</evidence>
<dbReference type="RefSeq" id="WP_237361032.1">
    <property type="nucleotide sequence ID" value="NZ_CAKLDM010000002.1"/>
</dbReference>
<keyword evidence="2" id="KW-1185">Reference proteome</keyword>
<dbReference type="Gene3D" id="2.10.290.10">
    <property type="entry name" value="YfgJ-like"/>
    <property type="match status" value="1"/>
</dbReference>
<dbReference type="Proteomes" id="UP000838748">
    <property type="component" value="Unassembled WGS sequence"/>
</dbReference>
<dbReference type="InterPro" id="IPR029037">
    <property type="entry name" value="DUF1407/YfgJ-like_sf"/>
</dbReference>
<evidence type="ECO:0000313" key="2">
    <source>
        <dbReference type="Proteomes" id="UP000838748"/>
    </source>
</evidence>
<name>A0ABN8E1I5_9VIBR</name>
<comment type="caution">
    <text evidence="1">The sequence shown here is derived from an EMBL/GenBank/DDBJ whole genome shotgun (WGS) entry which is preliminary data.</text>
</comment>
<reference evidence="1" key="1">
    <citation type="submission" date="2021-11" db="EMBL/GenBank/DDBJ databases">
        <authorList>
            <person name="Rodrigo-Torres L."/>
            <person name="Arahal R. D."/>
            <person name="Lucena T."/>
        </authorList>
    </citation>
    <scope>NUCLEOTIDE SEQUENCE</scope>
    <source>
        <strain evidence="1">CECT 7928</strain>
    </source>
</reference>
<dbReference type="InterPro" id="IPR010807">
    <property type="entry name" value="YfgJ-like"/>
</dbReference>
<dbReference type="Pfam" id="PF07191">
    <property type="entry name" value="Zn_ribbon_6"/>
    <property type="match status" value="1"/>
</dbReference>
<accession>A0ABN8E1I5</accession>
<dbReference type="SUPFAM" id="SSF161187">
    <property type="entry name" value="YfgJ-like"/>
    <property type="match status" value="1"/>
</dbReference>
<proteinExistence type="predicted"/>
<gene>
    <name evidence="1" type="primary">yfgJ</name>
    <name evidence="1" type="ORF">VMF7928_01693</name>
</gene>
<dbReference type="EMBL" id="CAKLDM010000002">
    <property type="protein sequence ID" value="CAH0538834.1"/>
    <property type="molecule type" value="Genomic_DNA"/>
</dbReference>
<sequence>MQQNQCPTCQSDLQWDGQYFCSDCQQHYKKLVFCPECGNEVEKLKACGAVNYFCNTCNELKSKSKVKVNWEKV</sequence>
<evidence type="ECO:0000313" key="1">
    <source>
        <dbReference type="EMBL" id="CAH0538834.1"/>
    </source>
</evidence>
<organism evidence="1 2">
    <name type="scientific">Vibrio marisflavi CECT 7928</name>
    <dbReference type="NCBI Taxonomy" id="634439"/>
    <lineage>
        <taxon>Bacteria</taxon>
        <taxon>Pseudomonadati</taxon>
        <taxon>Pseudomonadota</taxon>
        <taxon>Gammaproteobacteria</taxon>
        <taxon>Vibrionales</taxon>
        <taxon>Vibrionaceae</taxon>
        <taxon>Vibrio</taxon>
    </lineage>
</organism>